<accession>A0A0C3QF92</accession>
<feature type="region of interest" description="Disordered" evidence="1">
    <location>
        <begin position="39"/>
        <end position="71"/>
    </location>
</feature>
<organism evidence="2 3">
    <name type="scientific">Tulasnella calospora MUT 4182</name>
    <dbReference type="NCBI Taxonomy" id="1051891"/>
    <lineage>
        <taxon>Eukaryota</taxon>
        <taxon>Fungi</taxon>
        <taxon>Dikarya</taxon>
        <taxon>Basidiomycota</taxon>
        <taxon>Agaricomycotina</taxon>
        <taxon>Agaricomycetes</taxon>
        <taxon>Cantharellales</taxon>
        <taxon>Tulasnellaceae</taxon>
        <taxon>Tulasnella</taxon>
    </lineage>
</organism>
<dbReference type="Proteomes" id="UP000054248">
    <property type="component" value="Unassembled WGS sequence"/>
</dbReference>
<reference evidence="2 3" key="1">
    <citation type="submission" date="2014-04" db="EMBL/GenBank/DDBJ databases">
        <authorList>
            <consortium name="DOE Joint Genome Institute"/>
            <person name="Kuo A."/>
            <person name="Girlanda M."/>
            <person name="Perotto S."/>
            <person name="Kohler A."/>
            <person name="Nagy L.G."/>
            <person name="Floudas D."/>
            <person name="Copeland A."/>
            <person name="Barry K.W."/>
            <person name="Cichocki N."/>
            <person name="Veneault-Fourrey C."/>
            <person name="LaButti K."/>
            <person name="Lindquist E.A."/>
            <person name="Lipzen A."/>
            <person name="Lundell T."/>
            <person name="Morin E."/>
            <person name="Murat C."/>
            <person name="Sun H."/>
            <person name="Tunlid A."/>
            <person name="Henrissat B."/>
            <person name="Grigoriev I.V."/>
            <person name="Hibbett D.S."/>
            <person name="Martin F."/>
            <person name="Nordberg H.P."/>
            <person name="Cantor M.N."/>
            <person name="Hua S.X."/>
        </authorList>
    </citation>
    <scope>NUCLEOTIDE SEQUENCE [LARGE SCALE GENOMIC DNA]</scope>
    <source>
        <strain evidence="2 3">MUT 4182</strain>
    </source>
</reference>
<feature type="non-terminal residue" evidence="2">
    <location>
        <position position="1"/>
    </location>
</feature>
<evidence type="ECO:0000256" key="1">
    <source>
        <dbReference type="SAM" id="MobiDB-lite"/>
    </source>
</evidence>
<dbReference type="HOGENOM" id="CLU_2741898_0_0_1"/>
<reference evidence="3" key="2">
    <citation type="submission" date="2015-01" db="EMBL/GenBank/DDBJ databases">
        <title>Evolutionary Origins and Diversification of the Mycorrhizal Mutualists.</title>
        <authorList>
            <consortium name="DOE Joint Genome Institute"/>
            <consortium name="Mycorrhizal Genomics Consortium"/>
            <person name="Kohler A."/>
            <person name="Kuo A."/>
            <person name="Nagy L.G."/>
            <person name="Floudas D."/>
            <person name="Copeland A."/>
            <person name="Barry K.W."/>
            <person name="Cichocki N."/>
            <person name="Veneault-Fourrey C."/>
            <person name="LaButti K."/>
            <person name="Lindquist E.A."/>
            <person name="Lipzen A."/>
            <person name="Lundell T."/>
            <person name="Morin E."/>
            <person name="Murat C."/>
            <person name="Riley R."/>
            <person name="Ohm R."/>
            <person name="Sun H."/>
            <person name="Tunlid A."/>
            <person name="Henrissat B."/>
            <person name="Grigoriev I.V."/>
            <person name="Hibbett D.S."/>
            <person name="Martin F."/>
        </authorList>
    </citation>
    <scope>NUCLEOTIDE SEQUENCE [LARGE SCALE GENOMIC DNA]</scope>
    <source>
        <strain evidence="3">MUT 4182</strain>
    </source>
</reference>
<name>A0A0C3QF92_9AGAM</name>
<feature type="compositionally biased region" description="Basic residues" evidence="1">
    <location>
        <begin position="61"/>
        <end position="71"/>
    </location>
</feature>
<dbReference type="AlphaFoldDB" id="A0A0C3QF92"/>
<gene>
    <name evidence="2" type="ORF">M407DRAFT_244337</name>
</gene>
<dbReference type="EMBL" id="KN823055">
    <property type="protein sequence ID" value="KIO24731.1"/>
    <property type="molecule type" value="Genomic_DNA"/>
</dbReference>
<evidence type="ECO:0000313" key="2">
    <source>
        <dbReference type="EMBL" id="KIO24731.1"/>
    </source>
</evidence>
<proteinExistence type="predicted"/>
<keyword evidence="3" id="KW-1185">Reference proteome</keyword>
<protein>
    <submittedName>
        <fullName evidence="2">Uncharacterized protein</fullName>
    </submittedName>
</protein>
<sequence>MEACCLYDSVEPMNATMVIADLRGCRRAVKKEFGVRPPEGSRFRALGSSSSTSQSSYGARRLTHFHLRLEP</sequence>
<evidence type="ECO:0000313" key="3">
    <source>
        <dbReference type="Proteomes" id="UP000054248"/>
    </source>
</evidence>